<evidence type="ECO:0000313" key="2">
    <source>
        <dbReference type="Proteomes" id="UP001163846"/>
    </source>
</evidence>
<dbReference type="AlphaFoldDB" id="A0AA38PBZ5"/>
<organism evidence="1 2">
    <name type="scientific">Lentinula raphanica</name>
    <dbReference type="NCBI Taxonomy" id="153919"/>
    <lineage>
        <taxon>Eukaryota</taxon>
        <taxon>Fungi</taxon>
        <taxon>Dikarya</taxon>
        <taxon>Basidiomycota</taxon>
        <taxon>Agaricomycotina</taxon>
        <taxon>Agaricomycetes</taxon>
        <taxon>Agaricomycetidae</taxon>
        <taxon>Agaricales</taxon>
        <taxon>Marasmiineae</taxon>
        <taxon>Omphalotaceae</taxon>
        <taxon>Lentinula</taxon>
    </lineage>
</organism>
<name>A0AA38PBZ5_9AGAR</name>
<accession>A0AA38PBZ5</accession>
<sequence length="227" mass="25851">MARRSRRVLRTIFASRRSRSTSLADGRGFLYAFIDNGYRWKIGMSKNFARRQKQWDRQCPCSNRDWKPPIAVRRRRRADAGTSSTGTEVLRQALCPMFSLSQSSPQSVRLHLESFNHLEKDYSSAPFEGCKDLQFSSTINTCNIVHKISTQVAICVPPLKKLQQACRKTTLIKINNIKTMARTLELGGISGDSRDENIFPDVVPMRGPVEKLDVPPCTFCKHNNDRS</sequence>
<evidence type="ECO:0000313" key="1">
    <source>
        <dbReference type="EMBL" id="KAJ3839863.1"/>
    </source>
</evidence>
<proteinExistence type="predicted"/>
<dbReference type="EMBL" id="MU806105">
    <property type="protein sequence ID" value="KAJ3839863.1"/>
    <property type="molecule type" value="Genomic_DNA"/>
</dbReference>
<comment type="caution">
    <text evidence="1">The sequence shown here is derived from an EMBL/GenBank/DDBJ whole genome shotgun (WGS) entry which is preliminary data.</text>
</comment>
<reference evidence="1" key="1">
    <citation type="submission" date="2022-08" db="EMBL/GenBank/DDBJ databases">
        <authorList>
            <consortium name="DOE Joint Genome Institute"/>
            <person name="Min B."/>
            <person name="Riley R."/>
            <person name="Sierra-Patev S."/>
            <person name="Naranjo-Ortiz M."/>
            <person name="Looney B."/>
            <person name="Konkel Z."/>
            <person name="Slot J.C."/>
            <person name="Sakamoto Y."/>
            <person name="Steenwyk J.L."/>
            <person name="Rokas A."/>
            <person name="Carro J."/>
            <person name="Camarero S."/>
            <person name="Ferreira P."/>
            <person name="Molpeceres G."/>
            <person name="Ruiz-Duenas F.J."/>
            <person name="Serrano A."/>
            <person name="Henrissat B."/>
            <person name="Drula E."/>
            <person name="Hughes K.W."/>
            <person name="Mata J.L."/>
            <person name="Ishikawa N.K."/>
            <person name="Vargas-Isla R."/>
            <person name="Ushijima S."/>
            <person name="Smith C.A."/>
            <person name="Ahrendt S."/>
            <person name="Andreopoulos W."/>
            <person name="He G."/>
            <person name="Labutti K."/>
            <person name="Lipzen A."/>
            <person name="Ng V."/>
            <person name="Sandor L."/>
            <person name="Barry K."/>
            <person name="Martinez A.T."/>
            <person name="Xiao Y."/>
            <person name="Gibbons J.G."/>
            <person name="Terashima K."/>
            <person name="Hibbett D.S."/>
            <person name="Grigoriev I.V."/>
        </authorList>
    </citation>
    <scope>NUCLEOTIDE SEQUENCE</scope>
    <source>
        <strain evidence="1">TFB9207</strain>
    </source>
</reference>
<gene>
    <name evidence="1" type="ORF">F5878DRAFT_640831</name>
</gene>
<dbReference type="Proteomes" id="UP001163846">
    <property type="component" value="Unassembled WGS sequence"/>
</dbReference>
<protein>
    <submittedName>
        <fullName evidence="1">Uncharacterized protein</fullName>
    </submittedName>
</protein>
<keyword evidence="2" id="KW-1185">Reference proteome</keyword>